<comment type="caution">
    <text evidence="2">The sequence shown here is derived from an EMBL/GenBank/DDBJ whole genome shotgun (WGS) entry which is preliminary data.</text>
</comment>
<feature type="region of interest" description="Disordered" evidence="1">
    <location>
        <begin position="167"/>
        <end position="186"/>
    </location>
</feature>
<name>A0A6L2MCB0_TANCI</name>
<evidence type="ECO:0000256" key="1">
    <source>
        <dbReference type="SAM" id="MobiDB-lite"/>
    </source>
</evidence>
<accession>A0A6L2MCB0</accession>
<organism evidence="2">
    <name type="scientific">Tanacetum cinerariifolium</name>
    <name type="common">Dalmatian daisy</name>
    <name type="synonym">Chrysanthemum cinerariifolium</name>
    <dbReference type="NCBI Taxonomy" id="118510"/>
    <lineage>
        <taxon>Eukaryota</taxon>
        <taxon>Viridiplantae</taxon>
        <taxon>Streptophyta</taxon>
        <taxon>Embryophyta</taxon>
        <taxon>Tracheophyta</taxon>
        <taxon>Spermatophyta</taxon>
        <taxon>Magnoliopsida</taxon>
        <taxon>eudicotyledons</taxon>
        <taxon>Gunneridae</taxon>
        <taxon>Pentapetalae</taxon>
        <taxon>asterids</taxon>
        <taxon>campanulids</taxon>
        <taxon>Asterales</taxon>
        <taxon>Asteraceae</taxon>
        <taxon>Asteroideae</taxon>
        <taxon>Anthemideae</taxon>
        <taxon>Anthemidinae</taxon>
        <taxon>Tanacetum</taxon>
    </lineage>
</organism>
<dbReference type="AlphaFoldDB" id="A0A6L2MCB0"/>
<reference evidence="2" key="1">
    <citation type="journal article" date="2019" name="Sci. Rep.">
        <title>Draft genome of Tanacetum cinerariifolium, the natural source of mosquito coil.</title>
        <authorList>
            <person name="Yamashiro T."/>
            <person name="Shiraishi A."/>
            <person name="Satake H."/>
            <person name="Nakayama K."/>
        </authorList>
    </citation>
    <scope>NUCLEOTIDE SEQUENCE</scope>
</reference>
<sequence length="222" mass="23860">MAVRQAYLTTITDSESEPFEDFKETEIPQPLHIASSPVPSSNDHYLIVGHAHTPAAIDTESELEEAPSETKTTCMAVRTQPAMSPGLSSRVTEVMNLLHLSFCNRERKESKEEGLDSMGEEAAPEGQQQQAASVEVTTVDRPLGLVYGVAKHRALELAEEIAPSTFEIRQSSRSVPDQQTLASPECSSGSLLISPASLTVPSPVASPVTTPVATIAVDEDEF</sequence>
<gene>
    <name evidence="2" type="ORF">Tci_041863</name>
</gene>
<evidence type="ECO:0000313" key="2">
    <source>
        <dbReference type="EMBL" id="GEU69885.1"/>
    </source>
</evidence>
<proteinExistence type="predicted"/>
<feature type="region of interest" description="Disordered" evidence="1">
    <location>
        <begin position="108"/>
        <end position="134"/>
    </location>
</feature>
<protein>
    <submittedName>
        <fullName evidence="2">Uncharacterized protein</fullName>
    </submittedName>
</protein>
<dbReference type="EMBL" id="BKCJ010006016">
    <property type="protein sequence ID" value="GEU69885.1"/>
    <property type="molecule type" value="Genomic_DNA"/>
</dbReference>